<dbReference type="AlphaFoldDB" id="A0A916QCL7"/>
<dbReference type="InterPro" id="IPR048389">
    <property type="entry name" value="YciQ-like_C"/>
</dbReference>
<dbReference type="Proteomes" id="UP000613208">
    <property type="component" value="Unassembled WGS sequence"/>
</dbReference>
<keyword evidence="1" id="KW-1133">Transmembrane helix</keyword>
<feature type="domain" description="DUF2207" evidence="3">
    <location>
        <begin position="42"/>
        <end position="195"/>
    </location>
</feature>
<evidence type="ECO:0000256" key="1">
    <source>
        <dbReference type="SAM" id="Phobius"/>
    </source>
</evidence>
<name>A0A916QCL7_9FIRM</name>
<dbReference type="InterPro" id="IPR018702">
    <property type="entry name" value="DUF2207"/>
</dbReference>
<feature type="chain" id="PRO_5039299515" description="DUF2207 domain-containing protein" evidence="2">
    <location>
        <begin position="25"/>
        <end position="642"/>
    </location>
</feature>
<gene>
    <name evidence="5" type="ORF">ANBU17_25250</name>
</gene>
<evidence type="ECO:0000259" key="3">
    <source>
        <dbReference type="Pfam" id="PF09972"/>
    </source>
</evidence>
<feature type="transmembrane region" description="Helical" evidence="1">
    <location>
        <begin position="392"/>
        <end position="415"/>
    </location>
</feature>
<feature type="transmembrane region" description="Helical" evidence="1">
    <location>
        <begin position="489"/>
        <end position="509"/>
    </location>
</feature>
<feature type="transmembrane region" description="Helical" evidence="1">
    <location>
        <begin position="457"/>
        <end position="477"/>
    </location>
</feature>
<keyword evidence="1" id="KW-0472">Membrane</keyword>
<evidence type="ECO:0000256" key="2">
    <source>
        <dbReference type="SAM" id="SignalP"/>
    </source>
</evidence>
<comment type="caution">
    <text evidence="5">The sequence shown here is derived from an EMBL/GenBank/DDBJ whole genome shotgun (WGS) entry which is preliminary data.</text>
</comment>
<reference evidence="5" key="1">
    <citation type="submission" date="2020-06" db="EMBL/GenBank/DDBJ databases">
        <title>Characterization of fructooligosaccharide metabolism and fructooligosaccharide-degrading enzymes in human commensal butyrate producers.</title>
        <authorList>
            <person name="Tanno H."/>
            <person name="Fujii T."/>
            <person name="Hirano K."/>
            <person name="Maeno S."/>
            <person name="Tonozuka T."/>
            <person name="Sakamoto M."/>
            <person name="Ohkuma M."/>
            <person name="Tochio T."/>
            <person name="Endo A."/>
        </authorList>
    </citation>
    <scope>NUCLEOTIDE SEQUENCE</scope>
    <source>
        <strain evidence="5">JCM 17466</strain>
    </source>
</reference>
<feature type="domain" description="Predicted membrane protein YciQ-like C-terminal" evidence="4">
    <location>
        <begin position="279"/>
        <end position="570"/>
    </location>
</feature>
<dbReference type="Pfam" id="PF20990">
    <property type="entry name" value="DUF2207_C"/>
    <property type="match status" value="1"/>
</dbReference>
<evidence type="ECO:0000313" key="5">
    <source>
        <dbReference type="EMBL" id="GFO86178.1"/>
    </source>
</evidence>
<keyword evidence="2" id="KW-0732">Signal</keyword>
<protein>
    <recommendedName>
        <fullName evidence="7">DUF2207 domain-containing protein</fullName>
    </recommendedName>
</protein>
<keyword evidence="1" id="KW-0812">Transmembrane</keyword>
<feature type="signal peptide" evidence="2">
    <location>
        <begin position="1"/>
        <end position="24"/>
    </location>
</feature>
<dbReference type="PROSITE" id="PS51257">
    <property type="entry name" value="PROKAR_LIPOPROTEIN"/>
    <property type="match status" value="1"/>
</dbReference>
<keyword evidence="6" id="KW-1185">Reference proteome</keyword>
<feature type="transmembrane region" description="Helical" evidence="1">
    <location>
        <begin position="421"/>
        <end position="445"/>
    </location>
</feature>
<sequence>MIKRCLTCLAVSLMLLAGTMGWSGCFVKAEEKVSNDAAMQTRQYNVDITVNEDRSYTITEQIKVKFLEDRHGIYRYIPNKGRMLYEDEKGQNQWMPYYADVDMKDSSEVCDEDSEDGNVVFRFGDEDVTVREGNYKFTYDFIPKYQEESFDKAYYNIFPIQWQNKIPKGSRFTIHFTKDTDLEKIRLFTGAYGSEEDASGLVDLRTDENHHVIEGTLRQDLALGSGLTFYKPMESGYFTSVHQPGGARIIAGIAAAVLIVTAVFYVLFGRDEKIIPSIQYQPPEGLDSAAVGYVIDGALEDKDVVSLILYWADKGYLQIEEKKNKDLRLVKIRDLDESAPDYQKEMFGKLFRKKDSVKTSSLKYKFADTIAVVKDQIKIAYKDRIYTSQSRVVRIIAALITPVPLIAFIIMISVYSYQGGLIIFLSIVSCILLIAGEIWAICAVDTWYITKKGLRKINIAASVLLPAAAVVLYGIGYRREVSQGIAFDYLWLYAFTGAVSLLAVLFTAFMKQRTKQCVEWMGRLAGLRDFIETAELDRMKVMAEEHPEMFYHILPYASVLGVSDIFSKKLDAIALPAPEWYVPYSGYTVFHYYMIHDCINHAASASLTAVKASESLGSGGGGSFSGGGFSGGGFGGGGGGSW</sequence>
<feature type="transmembrane region" description="Helical" evidence="1">
    <location>
        <begin position="249"/>
        <end position="268"/>
    </location>
</feature>
<proteinExistence type="predicted"/>
<accession>A0A916QCL7</accession>
<evidence type="ECO:0000313" key="6">
    <source>
        <dbReference type="Proteomes" id="UP000613208"/>
    </source>
</evidence>
<evidence type="ECO:0008006" key="7">
    <source>
        <dbReference type="Google" id="ProtNLM"/>
    </source>
</evidence>
<evidence type="ECO:0000259" key="4">
    <source>
        <dbReference type="Pfam" id="PF20990"/>
    </source>
</evidence>
<dbReference type="RefSeq" id="WP_201311848.1">
    <property type="nucleotide sequence ID" value="NZ_BLYI01000059.1"/>
</dbReference>
<dbReference type="Pfam" id="PF09972">
    <property type="entry name" value="DUF2207"/>
    <property type="match status" value="1"/>
</dbReference>
<dbReference type="EMBL" id="BLYI01000059">
    <property type="protein sequence ID" value="GFO86178.1"/>
    <property type="molecule type" value="Genomic_DNA"/>
</dbReference>
<organism evidence="5 6">
    <name type="scientific">Anaerostipes butyraticus</name>
    <dbReference type="NCBI Taxonomy" id="645466"/>
    <lineage>
        <taxon>Bacteria</taxon>
        <taxon>Bacillati</taxon>
        <taxon>Bacillota</taxon>
        <taxon>Clostridia</taxon>
        <taxon>Lachnospirales</taxon>
        <taxon>Lachnospiraceae</taxon>
        <taxon>Anaerostipes</taxon>
    </lineage>
</organism>